<accession>A0A4U8Q767</accession>
<evidence type="ECO:0000256" key="3">
    <source>
        <dbReference type="ARBA" id="ARBA00022475"/>
    </source>
</evidence>
<feature type="transmembrane region" description="Helical" evidence="7">
    <location>
        <begin position="117"/>
        <end position="141"/>
    </location>
</feature>
<feature type="transmembrane region" description="Helical" evidence="7">
    <location>
        <begin position="85"/>
        <end position="105"/>
    </location>
</feature>
<evidence type="ECO:0000256" key="4">
    <source>
        <dbReference type="ARBA" id="ARBA00022692"/>
    </source>
</evidence>
<evidence type="ECO:0000256" key="6">
    <source>
        <dbReference type="ARBA" id="ARBA00023136"/>
    </source>
</evidence>
<feature type="domain" description="ABC transmembrane type-1" evidence="8">
    <location>
        <begin position="81"/>
        <end position="298"/>
    </location>
</feature>
<evidence type="ECO:0000256" key="5">
    <source>
        <dbReference type="ARBA" id="ARBA00022989"/>
    </source>
</evidence>
<feature type="transmembrane region" description="Helical" evidence="7">
    <location>
        <begin position="168"/>
        <end position="194"/>
    </location>
</feature>
<dbReference type="RefSeq" id="WP_243133028.1">
    <property type="nucleotide sequence ID" value="NZ_QGQD01000047.1"/>
</dbReference>
<feature type="transmembrane region" description="Helical" evidence="7">
    <location>
        <begin position="215"/>
        <end position="233"/>
    </location>
</feature>
<reference evidence="9 10" key="1">
    <citation type="journal article" date="2019" name="Anaerobe">
        <title>Detection of Robinsoniella peoriensis in multiple bone samples of a trauma patient.</title>
        <authorList>
            <person name="Schrottner P."/>
            <person name="Hartwich K."/>
            <person name="Bunk B."/>
            <person name="Schober I."/>
            <person name="Helbig S."/>
            <person name="Rudolph W.W."/>
            <person name="Gunzer F."/>
        </authorList>
    </citation>
    <scope>NUCLEOTIDE SEQUENCE [LARGE SCALE GENOMIC DNA]</scope>
    <source>
        <strain evidence="9 10">DSM 106044</strain>
    </source>
</reference>
<evidence type="ECO:0000256" key="7">
    <source>
        <dbReference type="RuleBase" id="RU363032"/>
    </source>
</evidence>
<comment type="subcellular location">
    <subcellularLocation>
        <location evidence="1 7">Cell membrane</location>
        <topology evidence="1 7">Multi-pass membrane protein</topology>
    </subcellularLocation>
</comment>
<dbReference type="PANTHER" id="PTHR43227:SF11">
    <property type="entry name" value="BLL4140 PROTEIN"/>
    <property type="match status" value="1"/>
</dbReference>
<dbReference type="PANTHER" id="PTHR43227">
    <property type="entry name" value="BLL4140 PROTEIN"/>
    <property type="match status" value="1"/>
</dbReference>
<protein>
    <submittedName>
        <fullName evidence="9">Putative multiple-sugar transport system permease YteP</fullName>
    </submittedName>
</protein>
<evidence type="ECO:0000259" key="8">
    <source>
        <dbReference type="PROSITE" id="PS50928"/>
    </source>
</evidence>
<dbReference type="AlphaFoldDB" id="A0A4U8Q767"/>
<keyword evidence="2 7" id="KW-0813">Transport</keyword>
<dbReference type="InterPro" id="IPR035906">
    <property type="entry name" value="MetI-like_sf"/>
</dbReference>
<dbReference type="STRING" id="180332.GCA_000797495_00071"/>
<dbReference type="EMBL" id="QGQD01000047">
    <property type="protein sequence ID" value="TLD00760.1"/>
    <property type="molecule type" value="Genomic_DNA"/>
</dbReference>
<dbReference type="PROSITE" id="PS50928">
    <property type="entry name" value="ABC_TM1"/>
    <property type="match status" value="1"/>
</dbReference>
<comment type="similarity">
    <text evidence="7">Belongs to the binding-protein-dependent transport system permease family.</text>
</comment>
<evidence type="ECO:0000256" key="2">
    <source>
        <dbReference type="ARBA" id="ARBA00022448"/>
    </source>
</evidence>
<sequence length="312" mass="35182">MIKERRKVKGKKKGHFKDNLQLLTLALPTIILLSIFSYWPMSGVVLAFKDYKVPKGIFGSPWVGFKNFEFFLKSQDAWRVTRNTIGLNLMFIVIGIICGVIFALIMFEVKKARHVKIYQTASIIPSFISWVAVGYIVYALLDPTRGLMNQILALFGKEGISWYSEPKYWPFILLITKTWQGVGLGSIIYYAALMGVDNELYEAAEIDGAGKLQKTWYVSLPQIVPIIIIMGILDVGKIFRADFGLFYNVTRDVGALYPTTDVIDTYVFRALMQQGNIGMSSAVGLFQSVICFVTLMTTNFIVKKLSPDNALF</sequence>
<name>A0A4U8Q767_9FIRM</name>
<feature type="transmembrane region" description="Helical" evidence="7">
    <location>
        <begin position="277"/>
        <end position="302"/>
    </location>
</feature>
<comment type="caution">
    <text evidence="9">The sequence shown here is derived from an EMBL/GenBank/DDBJ whole genome shotgun (WGS) entry which is preliminary data.</text>
</comment>
<dbReference type="Proteomes" id="UP000306509">
    <property type="component" value="Unassembled WGS sequence"/>
</dbReference>
<dbReference type="InterPro" id="IPR050809">
    <property type="entry name" value="UgpAE/MalFG_permease"/>
</dbReference>
<organism evidence="9 10">
    <name type="scientific">Robinsoniella peoriensis</name>
    <dbReference type="NCBI Taxonomy" id="180332"/>
    <lineage>
        <taxon>Bacteria</taxon>
        <taxon>Bacillati</taxon>
        <taxon>Bacillota</taxon>
        <taxon>Clostridia</taxon>
        <taxon>Lachnospirales</taxon>
        <taxon>Lachnospiraceae</taxon>
        <taxon>Robinsoniella</taxon>
    </lineage>
</organism>
<keyword evidence="3" id="KW-1003">Cell membrane</keyword>
<dbReference type="Pfam" id="PF00528">
    <property type="entry name" value="BPD_transp_1"/>
    <property type="match status" value="1"/>
</dbReference>
<dbReference type="SUPFAM" id="SSF161098">
    <property type="entry name" value="MetI-like"/>
    <property type="match status" value="1"/>
</dbReference>
<evidence type="ECO:0000313" key="9">
    <source>
        <dbReference type="EMBL" id="TLD00760.1"/>
    </source>
</evidence>
<proteinExistence type="inferred from homology"/>
<feature type="transmembrane region" description="Helical" evidence="7">
    <location>
        <begin position="20"/>
        <end position="39"/>
    </location>
</feature>
<keyword evidence="9" id="KW-0762">Sugar transport</keyword>
<dbReference type="GO" id="GO:0005886">
    <property type="term" value="C:plasma membrane"/>
    <property type="evidence" value="ECO:0007669"/>
    <property type="project" value="UniProtKB-SubCell"/>
</dbReference>
<gene>
    <name evidence="9" type="primary">yteP_15</name>
    <name evidence="9" type="ORF">DSM106044_02336</name>
</gene>
<keyword evidence="6 7" id="KW-0472">Membrane</keyword>
<keyword evidence="4 7" id="KW-0812">Transmembrane</keyword>
<dbReference type="InterPro" id="IPR000515">
    <property type="entry name" value="MetI-like"/>
</dbReference>
<keyword evidence="10" id="KW-1185">Reference proteome</keyword>
<evidence type="ECO:0000256" key="1">
    <source>
        <dbReference type="ARBA" id="ARBA00004651"/>
    </source>
</evidence>
<dbReference type="GO" id="GO:0055085">
    <property type="term" value="P:transmembrane transport"/>
    <property type="evidence" value="ECO:0007669"/>
    <property type="project" value="InterPro"/>
</dbReference>
<dbReference type="Gene3D" id="1.10.3720.10">
    <property type="entry name" value="MetI-like"/>
    <property type="match status" value="1"/>
</dbReference>
<evidence type="ECO:0000313" key="10">
    <source>
        <dbReference type="Proteomes" id="UP000306509"/>
    </source>
</evidence>
<keyword evidence="5 7" id="KW-1133">Transmembrane helix</keyword>